<proteinExistence type="predicted"/>
<dbReference type="EMBL" id="KI966414">
    <property type="protein sequence ID" value="EWC46897.1"/>
    <property type="molecule type" value="Genomic_DNA"/>
</dbReference>
<evidence type="ECO:0000313" key="4">
    <source>
        <dbReference type="EMBL" id="EWC46897.1"/>
    </source>
</evidence>
<sequence length="595" mass="64731">MVRQSTKNPTASALPQFFSLDISQSFTTNNPKFEAIATPSTGGPPNVENATLWYDQVRNRVLLYGGAFQNTSGDVDTAPQAIWSYDLVQGQWSAVTTAGGMVTRAAFGASTFVDDVGYYRGGQQDAYTTPDYPQPSSYTLLSGLRTFNMTSKEFNEVTTGFEVFGDPISEGYRQGTLVPIELSGRKYLINYGGGGKIGVGLPLKNIYVYDIQAQKWYIQPVDGEAPGNVRGACAVAAYAADGSSVNIYNYGGIVYDNEAGRFTQSRQLSILSIPAFKWIFVDKSDSLQPGGLQDHTCHLQGANMLIIGGRDFSSGCDINPVKVFNMSTLKWQSDFSAYPSEYQVPYEIFSQIGGNSSGFSNWDNKPFQDPPDASSPLFSIRGADAPTTSTNRDAIIAGSAIGAISIIGIIVALVLLYYNRKRQVRQRKEDAQNFYNEVFASAGLAQPVLRSPTGTSAPTDAGTIVSPAPISPVSPRKFWSSLRRTPSTAMPNIPRRPTERRREELSMLDTTTGFRGDRDSIAKESIHEISPAHERERVMAQIYPSIAELPAESISSDEMIPGCQLEVDMLSEGVGVIAELEPRPQGKVSVQESTN</sequence>
<dbReference type="PANTHER" id="PTHR47435:SF4">
    <property type="entry name" value="KELCH REPEAT PROTEIN (AFU_ORTHOLOGUE AFUA_5G12780)"/>
    <property type="match status" value="1"/>
</dbReference>
<dbReference type="HOGENOM" id="CLU_458568_0_0_1"/>
<accession>W7I3C6</accession>
<dbReference type="Gene3D" id="2.120.10.80">
    <property type="entry name" value="Kelch-type beta propeller"/>
    <property type="match status" value="1"/>
</dbReference>
<evidence type="ECO:0000313" key="5">
    <source>
        <dbReference type="Proteomes" id="UP000024837"/>
    </source>
</evidence>
<evidence type="ECO:0000256" key="3">
    <source>
        <dbReference type="SAM" id="Phobius"/>
    </source>
</evidence>
<keyword evidence="3" id="KW-1133">Transmembrane helix</keyword>
<keyword evidence="2" id="KW-0408">Iron</keyword>
<evidence type="ECO:0000256" key="1">
    <source>
        <dbReference type="ARBA" id="ARBA00022737"/>
    </source>
</evidence>
<dbReference type="OrthoDB" id="10251809at2759"/>
<dbReference type="SUPFAM" id="SSF117281">
    <property type="entry name" value="Kelch motif"/>
    <property type="match status" value="1"/>
</dbReference>
<organism evidence="4 5">
    <name type="scientific">Drechslerella stenobrocha 248</name>
    <dbReference type="NCBI Taxonomy" id="1043628"/>
    <lineage>
        <taxon>Eukaryota</taxon>
        <taxon>Fungi</taxon>
        <taxon>Dikarya</taxon>
        <taxon>Ascomycota</taxon>
        <taxon>Pezizomycotina</taxon>
        <taxon>Orbiliomycetes</taxon>
        <taxon>Orbiliales</taxon>
        <taxon>Orbiliaceae</taxon>
        <taxon>Drechslerella</taxon>
    </lineage>
</organism>
<evidence type="ECO:0000256" key="2">
    <source>
        <dbReference type="ARBA" id="ARBA00023004"/>
    </source>
</evidence>
<dbReference type="GO" id="GO:0019760">
    <property type="term" value="P:glucosinolate metabolic process"/>
    <property type="evidence" value="ECO:0007669"/>
    <property type="project" value="UniProtKB-ARBA"/>
</dbReference>
<keyword evidence="3" id="KW-0472">Membrane</keyword>
<feature type="transmembrane region" description="Helical" evidence="3">
    <location>
        <begin position="394"/>
        <end position="418"/>
    </location>
</feature>
<dbReference type="PANTHER" id="PTHR47435">
    <property type="entry name" value="KELCH REPEAT PROTEIN (AFU_ORTHOLOGUE AFUA_5G12780)"/>
    <property type="match status" value="1"/>
</dbReference>
<keyword evidence="1" id="KW-0677">Repeat</keyword>
<protein>
    <recommendedName>
        <fullName evidence="6">Kelch repeat-containing protein</fullName>
    </recommendedName>
</protein>
<dbReference type="InterPro" id="IPR015915">
    <property type="entry name" value="Kelch-typ_b-propeller"/>
</dbReference>
<keyword evidence="3" id="KW-0812">Transmembrane</keyword>
<reference evidence="4 5" key="1">
    <citation type="submission" date="2013-05" db="EMBL/GenBank/DDBJ databases">
        <title>Drechslerella stenobrocha genome reveals carnivorous origination and mechanical trapping mechanism of predatory fungi.</title>
        <authorList>
            <person name="Liu X."/>
            <person name="Zhang W."/>
            <person name="Liu K."/>
        </authorList>
    </citation>
    <scope>NUCLEOTIDE SEQUENCE [LARGE SCALE GENOMIC DNA]</scope>
    <source>
        <strain evidence="4 5">248</strain>
    </source>
</reference>
<dbReference type="Proteomes" id="UP000024837">
    <property type="component" value="Unassembled WGS sequence"/>
</dbReference>
<name>W7I3C6_9PEZI</name>
<gene>
    <name evidence="4" type="ORF">DRE_03909</name>
</gene>
<evidence type="ECO:0008006" key="6">
    <source>
        <dbReference type="Google" id="ProtNLM"/>
    </source>
</evidence>
<keyword evidence="5" id="KW-1185">Reference proteome</keyword>
<dbReference type="AlphaFoldDB" id="W7I3C6"/>